<comment type="subcellular location">
    <subcellularLocation>
        <location evidence="1">Cell membrane</location>
        <topology evidence="1">Multi-pass membrane protein</topology>
    </subcellularLocation>
</comment>
<sequence length="390" mass="41655">MDKLMERREERPAVEVLLSPASIWRAGLALAAVAAVLFFARYVLVEAGSLIVMLVMAWFISLAMEPAVRRLSRRMRRGRAALLVMTLFIVAVAVFLVLFGNLFVQQVAVLLEMLPSVVTGAVDWLNTRLGTRYEISDILTSINLTPQQAAQYAQGVLGGVLGLLGTVTGAVFNGFALLLLTFYLSADGPRLRRWIAQLLPGRFQRVFISVWDVSTIKTGGYVSSRLILATVNGAASALVFLALGMPSWFALAVWTGLVAQFVPTIGTYIAIALPVVVGLASPRPWVGLAVLAWGVLYQQVENLGLEPRISARTVDIHPGVSFAAVIFGTSLFGVVGALLAVPVVAMLLSLVEMFATHQELQEASATEPAPPAPSAPSAPPAAKSEVSPPV</sequence>
<keyword evidence="5 9" id="KW-0812">Transmembrane</keyword>
<evidence type="ECO:0000313" key="10">
    <source>
        <dbReference type="EMBL" id="MEV0970897.1"/>
    </source>
</evidence>
<dbReference type="PANTHER" id="PTHR21716">
    <property type="entry name" value="TRANSMEMBRANE PROTEIN"/>
    <property type="match status" value="1"/>
</dbReference>
<evidence type="ECO:0000256" key="8">
    <source>
        <dbReference type="SAM" id="MobiDB-lite"/>
    </source>
</evidence>
<feature type="transmembrane region" description="Helical" evidence="9">
    <location>
        <begin position="251"/>
        <end position="277"/>
    </location>
</feature>
<feature type="transmembrane region" description="Helical" evidence="9">
    <location>
        <begin position="80"/>
        <end position="104"/>
    </location>
</feature>
<evidence type="ECO:0000256" key="5">
    <source>
        <dbReference type="ARBA" id="ARBA00022692"/>
    </source>
</evidence>
<dbReference type="Pfam" id="PF01594">
    <property type="entry name" value="AI-2E_transport"/>
    <property type="match status" value="1"/>
</dbReference>
<keyword evidence="6 9" id="KW-1133">Transmembrane helix</keyword>
<keyword evidence="3" id="KW-0813">Transport</keyword>
<feature type="transmembrane region" description="Helical" evidence="9">
    <location>
        <begin position="21"/>
        <end position="44"/>
    </location>
</feature>
<comment type="similarity">
    <text evidence="2">Belongs to the autoinducer-2 exporter (AI-2E) (TC 2.A.86) family.</text>
</comment>
<feature type="transmembrane region" description="Helical" evidence="9">
    <location>
        <begin position="320"/>
        <end position="348"/>
    </location>
</feature>
<keyword evidence="4" id="KW-1003">Cell membrane</keyword>
<feature type="transmembrane region" description="Helical" evidence="9">
    <location>
        <begin position="226"/>
        <end position="245"/>
    </location>
</feature>
<evidence type="ECO:0000313" key="11">
    <source>
        <dbReference type="Proteomes" id="UP001551675"/>
    </source>
</evidence>
<feature type="transmembrane region" description="Helical" evidence="9">
    <location>
        <begin position="50"/>
        <end position="68"/>
    </location>
</feature>
<feature type="compositionally biased region" description="Low complexity" evidence="8">
    <location>
        <begin position="380"/>
        <end position="390"/>
    </location>
</feature>
<gene>
    <name evidence="10" type="ORF">AB0I59_19900</name>
</gene>
<evidence type="ECO:0000256" key="3">
    <source>
        <dbReference type="ARBA" id="ARBA00022448"/>
    </source>
</evidence>
<name>A0ABV3GH80_MICGL</name>
<evidence type="ECO:0000256" key="2">
    <source>
        <dbReference type="ARBA" id="ARBA00009773"/>
    </source>
</evidence>
<keyword evidence="11" id="KW-1185">Reference proteome</keyword>
<evidence type="ECO:0000256" key="1">
    <source>
        <dbReference type="ARBA" id="ARBA00004651"/>
    </source>
</evidence>
<feature type="region of interest" description="Disordered" evidence="8">
    <location>
        <begin position="362"/>
        <end position="390"/>
    </location>
</feature>
<comment type="caution">
    <text evidence="10">The sequence shown here is derived from an EMBL/GenBank/DDBJ whole genome shotgun (WGS) entry which is preliminary data.</text>
</comment>
<dbReference type="PANTHER" id="PTHR21716:SF53">
    <property type="entry name" value="PERMEASE PERM-RELATED"/>
    <property type="match status" value="1"/>
</dbReference>
<accession>A0ABV3GH80</accession>
<reference evidence="10 11" key="1">
    <citation type="submission" date="2024-06" db="EMBL/GenBank/DDBJ databases">
        <title>The Natural Products Discovery Center: Release of the First 8490 Sequenced Strains for Exploring Actinobacteria Biosynthetic Diversity.</title>
        <authorList>
            <person name="Kalkreuter E."/>
            <person name="Kautsar S.A."/>
            <person name="Yang D."/>
            <person name="Bader C.D."/>
            <person name="Teijaro C.N."/>
            <person name="Fluegel L."/>
            <person name="Davis C.M."/>
            <person name="Simpson J.R."/>
            <person name="Lauterbach L."/>
            <person name="Steele A.D."/>
            <person name="Gui C."/>
            <person name="Meng S."/>
            <person name="Li G."/>
            <person name="Viehrig K."/>
            <person name="Ye F."/>
            <person name="Su P."/>
            <person name="Kiefer A.F."/>
            <person name="Nichols A."/>
            <person name="Cepeda A.J."/>
            <person name="Yan W."/>
            <person name="Fan B."/>
            <person name="Jiang Y."/>
            <person name="Adhikari A."/>
            <person name="Zheng C.-J."/>
            <person name="Schuster L."/>
            <person name="Cowan T.M."/>
            <person name="Smanski M.J."/>
            <person name="Chevrette M.G."/>
            <person name="De Carvalho L.P.S."/>
            <person name="Shen B."/>
        </authorList>
    </citation>
    <scope>NUCLEOTIDE SEQUENCE [LARGE SCALE GENOMIC DNA]</scope>
    <source>
        <strain evidence="10 11">NPDC050100</strain>
    </source>
</reference>
<evidence type="ECO:0000256" key="7">
    <source>
        <dbReference type="ARBA" id="ARBA00023136"/>
    </source>
</evidence>
<protein>
    <submittedName>
        <fullName evidence="10">AI-2E family transporter</fullName>
    </submittedName>
</protein>
<dbReference type="RefSeq" id="WP_358134646.1">
    <property type="nucleotide sequence ID" value="NZ_JBFALK010000010.1"/>
</dbReference>
<dbReference type="Proteomes" id="UP001551675">
    <property type="component" value="Unassembled WGS sequence"/>
</dbReference>
<organism evidence="10 11">
    <name type="scientific">Microtetraspora glauca</name>
    <dbReference type="NCBI Taxonomy" id="1996"/>
    <lineage>
        <taxon>Bacteria</taxon>
        <taxon>Bacillati</taxon>
        <taxon>Actinomycetota</taxon>
        <taxon>Actinomycetes</taxon>
        <taxon>Streptosporangiales</taxon>
        <taxon>Streptosporangiaceae</taxon>
        <taxon>Microtetraspora</taxon>
    </lineage>
</organism>
<feature type="compositionally biased region" description="Pro residues" evidence="8">
    <location>
        <begin position="368"/>
        <end position="379"/>
    </location>
</feature>
<evidence type="ECO:0000256" key="4">
    <source>
        <dbReference type="ARBA" id="ARBA00022475"/>
    </source>
</evidence>
<keyword evidence="7 9" id="KW-0472">Membrane</keyword>
<proteinExistence type="inferred from homology"/>
<feature type="transmembrane region" description="Helical" evidence="9">
    <location>
        <begin position="160"/>
        <end position="184"/>
    </location>
</feature>
<dbReference type="InterPro" id="IPR002549">
    <property type="entry name" value="AI-2E-like"/>
</dbReference>
<evidence type="ECO:0000256" key="6">
    <source>
        <dbReference type="ARBA" id="ARBA00022989"/>
    </source>
</evidence>
<dbReference type="EMBL" id="JBFALK010000010">
    <property type="protein sequence ID" value="MEV0970897.1"/>
    <property type="molecule type" value="Genomic_DNA"/>
</dbReference>
<evidence type="ECO:0000256" key="9">
    <source>
        <dbReference type="SAM" id="Phobius"/>
    </source>
</evidence>